<proteinExistence type="predicted"/>
<name>A0A832XL93_9ARCH</name>
<reference evidence="1 2" key="1">
    <citation type="journal article" name="Nat. Commun.">
        <title>Undinarchaeota illuminate DPANN phylogeny and the impact of gene transfer on archaeal evolution.</title>
        <authorList>
            <person name="Dombrowski N."/>
            <person name="Williams T.A."/>
            <person name="Sun J."/>
            <person name="Woodcroft B.J."/>
            <person name="Lee J.H."/>
            <person name="Minh B.Q."/>
            <person name="Rinke C."/>
            <person name="Spang A."/>
        </authorList>
    </citation>
    <scope>NUCLEOTIDE SEQUENCE [LARGE SCALE GENOMIC DNA]</scope>
    <source>
        <strain evidence="1">MAG_bin17</strain>
    </source>
</reference>
<dbReference type="Proteomes" id="UP000604391">
    <property type="component" value="Unassembled WGS sequence"/>
</dbReference>
<protein>
    <submittedName>
        <fullName evidence="1">Uncharacterized protein</fullName>
    </submittedName>
</protein>
<evidence type="ECO:0000313" key="2">
    <source>
        <dbReference type="Proteomes" id="UP000604391"/>
    </source>
</evidence>
<gene>
    <name evidence="1" type="ORF">H1011_02070</name>
</gene>
<organism evidence="1 2">
    <name type="scientific">Candidatus Undinarchaeum marinum</name>
    <dbReference type="NCBI Taxonomy" id="2756141"/>
    <lineage>
        <taxon>Archaea</taxon>
        <taxon>Candidatus Undinarchaeota</taxon>
        <taxon>Candidatus Undinarchaeia</taxon>
        <taxon>Candidatus Undinarchaeales</taxon>
        <taxon>Candidatus Undinarchaeaceae</taxon>
        <taxon>Candidatus Undinarchaeum</taxon>
    </lineage>
</organism>
<keyword evidence="2" id="KW-1185">Reference proteome</keyword>
<dbReference type="AlphaFoldDB" id="A0A832XL93"/>
<comment type="caution">
    <text evidence="1">The sequence shown here is derived from an EMBL/GenBank/DDBJ whole genome shotgun (WGS) entry which is preliminary data.</text>
</comment>
<dbReference type="EMBL" id="DVAD01000012">
    <property type="protein sequence ID" value="HIJ99587.1"/>
    <property type="molecule type" value="Genomic_DNA"/>
</dbReference>
<sequence length="222" mass="24834">MSDPIMLGTEKEYADCVLRLIDESSSFIDDIRSRKIKFLTASSRCRIDELIESADSCEMQKVRSIAPSLQALNGDLSILLKKFQIIKSAYRTDETLKSFLGDYTQNPSNSCSKLINFIDSSITQMDSVIAKYSDVDRAKKPAHTWIMTVLSNHSGDSVYKKARKARLVLESIRNLIGELQGVCHSSKLELLNIRNTASKNLSKAGRLTYKSPFDNNQEKGAA</sequence>
<evidence type="ECO:0000313" key="1">
    <source>
        <dbReference type="EMBL" id="HIJ99587.1"/>
    </source>
</evidence>
<accession>A0A832XL93</accession>